<dbReference type="SUPFAM" id="SSF47986">
    <property type="entry name" value="DEATH domain"/>
    <property type="match status" value="1"/>
</dbReference>
<name>A0A2G8LFA4_STIJA</name>
<dbReference type="CDD" id="cd01670">
    <property type="entry name" value="Death"/>
    <property type="match status" value="1"/>
</dbReference>
<organism evidence="3 4">
    <name type="scientific">Stichopus japonicus</name>
    <name type="common">Sea cucumber</name>
    <dbReference type="NCBI Taxonomy" id="307972"/>
    <lineage>
        <taxon>Eukaryota</taxon>
        <taxon>Metazoa</taxon>
        <taxon>Echinodermata</taxon>
        <taxon>Eleutherozoa</taxon>
        <taxon>Echinozoa</taxon>
        <taxon>Holothuroidea</taxon>
        <taxon>Aspidochirotacea</taxon>
        <taxon>Aspidochirotida</taxon>
        <taxon>Stichopodidae</taxon>
        <taxon>Apostichopus</taxon>
    </lineage>
</organism>
<dbReference type="PROSITE" id="PS50017">
    <property type="entry name" value="DEATH_DOMAIN"/>
    <property type="match status" value="1"/>
</dbReference>
<comment type="caution">
    <text evidence="3">The sequence shown here is derived from an EMBL/GenBank/DDBJ whole genome shotgun (WGS) entry which is preliminary data.</text>
</comment>
<feature type="compositionally biased region" description="Basic and acidic residues" evidence="1">
    <location>
        <begin position="8"/>
        <end position="26"/>
    </location>
</feature>
<feature type="compositionally biased region" description="Basic and acidic residues" evidence="1">
    <location>
        <begin position="41"/>
        <end position="52"/>
    </location>
</feature>
<dbReference type="AlphaFoldDB" id="A0A2G8LFA4"/>
<accession>A0A2G8LFA4</accession>
<dbReference type="EMBL" id="MRZV01000098">
    <property type="protein sequence ID" value="PIK58923.1"/>
    <property type="molecule type" value="Genomic_DNA"/>
</dbReference>
<reference evidence="3 4" key="1">
    <citation type="journal article" date="2017" name="PLoS Biol.">
        <title>The sea cucumber genome provides insights into morphological evolution and visceral regeneration.</title>
        <authorList>
            <person name="Zhang X."/>
            <person name="Sun L."/>
            <person name="Yuan J."/>
            <person name="Sun Y."/>
            <person name="Gao Y."/>
            <person name="Zhang L."/>
            <person name="Li S."/>
            <person name="Dai H."/>
            <person name="Hamel J.F."/>
            <person name="Liu C."/>
            <person name="Yu Y."/>
            <person name="Liu S."/>
            <person name="Lin W."/>
            <person name="Guo K."/>
            <person name="Jin S."/>
            <person name="Xu P."/>
            <person name="Storey K.B."/>
            <person name="Huan P."/>
            <person name="Zhang T."/>
            <person name="Zhou Y."/>
            <person name="Zhang J."/>
            <person name="Lin C."/>
            <person name="Li X."/>
            <person name="Xing L."/>
            <person name="Huo D."/>
            <person name="Sun M."/>
            <person name="Wang L."/>
            <person name="Mercier A."/>
            <person name="Li F."/>
            <person name="Yang H."/>
            <person name="Xiang J."/>
        </authorList>
    </citation>
    <scope>NUCLEOTIDE SEQUENCE [LARGE SCALE GENOMIC DNA]</scope>
    <source>
        <strain evidence="3">Shaxun</strain>
        <tissue evidence="3">Muscle</tissue>
    </source>
</reference>
<dbReference type="GO" id="GO:0007165">
    <property type="term" value="P:signal transduction"/>
    <property type="evidence" value="ECO:0007669"/>
    <property type="project" value="InterPro"/>
</dbReference>
<dbReference type="Proteomes" id="UP000230750">
    <property type="component" value="Unassembled WGS sequence"/>
</dbReference>
<proteinExistence type="predicted"/>
<feature type="domain" description="Death" evidence="2">
    <location>
        <begin position="65"/>
        <end position="129"/>
    </location>
</feature>
<protein>
    <recommendedName>
        <fullName evidence="2">Death domain-containing protein</fullName>
    </recommendedName>
</protein>
<keyword evidence="4" id="KW-1185">Reference proteome</keyword>
<evidence type="ECO:0000259" key="2">
    <source>
        <dbReference type="PROSITE" id="PS50017"/>
    </source>
</evidence>
<dbReference type="InterPro" id="IPR011029">
    <property type="entry name" value="DEATH-like_dom_sf"/>
</dbReference>
<gene>
    <name evidence="3" type="ORF">BSL78_04140</name>
</gene>
<dbReference type="InterPro" id="IPR000488">
    <property type="entry name" value="Death_dom"/>
</dbReference>
<evidence type="ECO:0000313" key="4">
    <source>
        <dbReference type="Proteomes" id="UP000230750"/>
    </source>
</evidence>
<feature type="region of interest" description="Disordered" evidence="1">
    <location>
        <begin position="1"/>
        <end position="52"/>
    </location>
</feature>
<dbReference type="Gene3D" id="1.10.533.10">
    <property type="entry name" value="Death Domain, Fas"/>
    <property type="match status" value="1"/>
</dbReference>
<dbReference type="Pfam" id="PF00531">
    <property type="entry name" value="Death"/>
    <property type="match status" value="1"/>
</dbReference>
<dbReference type="OrthoDB" id="100767at2759"/>
<sequence>MGETGDGVQDHNTVKDDRPDPKERDGSTSTGTQPGRAVQSENERTRPTLKDFTERISNRITRKKRDICRELGLSDQTLEDLEKEFPTNTNELVRKMFKEWIETKGNEATFLSLKTALSNARRQDLADEITCPCGEHPEASFTLTPGDLQLPEYPANARPGFGLRTLGRYIIFALPYVHLTISQLEAAYRRSLDLHHTSQKYY</sequence>
<evidence type="ECO:0000313" key="3">
    <source>
        <dbReference type="EMBL" id="PIK58923.1"/>
    </source>
</evidence>
<evidence type="ECO:0000256" key="1">
    <source>
        <dbReference type="SAM" id="MobiDB-lite"/>
    </source>
</evidence>